<dbReference type="Pfam" id="PF07679">
    <property type="entry name" value="I-set"/>
    <property type="match status" value="1"/>
</dbReference>
<dbReference type="GeneID" id="102808671"/>
<dbReference type="InterPro" id="IPR036179">
    <property type="entry name" value="Ig-like_dom_sf"/>
</dbReference>
<dbReference type="SUPFAM" id="SSF57196">
    <property type="entry name" value="EGF/Laminin"/>
    <property type="match status" value="2"/>
</dbReference>
<dbReference type="Proteomes" id="UP000694865">
    <property type="component" value="Unplaced"/>
</dbReference>
<accession>A0ABM0MGT6</accession>
<dbReference type="InterPro" id="IPR000742">
    <property type="entry name" value="EGF"/>
</dbReference>
<feature type="disulfide bond" evidence="2">
    <location>
        <begin position="590"/>
        <end position="599"/>
    </location>
</feature>
<evidence type="ECO:0000259" key="3">
    <source>
        <dbReference type="PROSITE" id="PS50026"/>
    </source>
</evidence>
<reference evidence="6" key="1">
    <citation type="submission" date="2025-08" db="UniProtKB">
        <authorList>
            <consortium name="RefSeq"/>
        </authorList>
    </citation>
    <scope>IDENTIFICATION</scope>
    <source>
        <tissue evidence="6">Testes</tissue>
    </source>
</reference>
<keyword evidence="2" id="KW-0245">EGF-like domain</keyword>
<dbReference type="Gene3D" id="2.60.120.200">
    <property type="match status" value="1"/>
</dbReference>
<feature type="domain" description="EGF-like" evidence="3">
    <location>
        <begin position="602"/>
        <end position="640"/>
    </location>
</feature>
<dbReference type="CDD" id="cd00054">
    <property type="entry name" value="EGF_CA"/>
    <property type="match status" value="2"/>
</dbReference>
<dbReference type="Pfam" id="PF13385">
    <property type="entry name" value="Laminin_G_3"/>
    <property type="match status" value="1"/>
</dbReference>
<dbReference type="SUPFAM" id="SSF49899">
    <property type="entry name" value="Concanavalin A-like lectins/glucanases"/>
    <property type="match status" value="1"/>
</dbReference>
<dbReference type="InterPro" id="IPR013320">
    <property type="entry name" value="ConA-like_dom_sf"/>
</dbReference>
<dbReference type="InterPro" id="IPR007110">
    <property type="entry name" value="Ig-like_dom"/>
</dbReference>
<dbReference type="Gene3D" id="2.60.40.10">
    <property type="entry name" value="Immunoglobulins"/>
    <property type="match status" value="1"/>
</dbReference>
<dbReference type="PANTHER" id="PTHR24044:SF506">
    <property type="entry name" value="NEUROGENIC LOCUS NOTCH HOMOLOG PROTEIN 2-LIKE"/>
    <property type="match status" value="1"/>
</dbReference>
<evidence type="ECO:0000256" key="2">
    <source>
        <dbReference type="PROSITE-ProRule" id="PRU00076"/>
    </source>
</evidence>
<dbReference type="PROSITE" id="PS50835">
    <property type="entry name" value="IG_LIKE"/>
    <property type="match status" value="1"/>
</dbReference>
<dbReference type="Gene3D" id="2.10.25.10">
    <property type="entry name" value="Laminin"/>
    <property type="match status" value="2"/>
</dbReference>
<dbReference type="PROSITE" id="PS01186">
    <property type="entry name" value="EGF_2"/>
    <property type="match status" value="2"/>
</dbReference>
<dbReference type="SUPFAM" id="SSF48726">
    <property type="entry name" value="Immunoglobulin"/>
    <property type="match status" value="1"/>
</dbReference>
<proteinExistence type="predicted"/>
<name>A0ABM0MGT6_SACKO</name>
<dbReference type="PROSITE" id="PS00022">
    <property type="entry name" value="EGF_1"/>
    <property type="match status" value="2"/>
</dbReference>
<dbReference type="PROSITE" id="PS50026">
    <property type="entry name" value="EGF_3"/>
    <property type="match status" value="2"/>
</dbReference>
<comment type="caution">
    <text evidence="2">Lacks conserved residue(s) required for the propagation of feature annotation.</text>
</comment>
<keyword evidence="5" id="KW-1185">Reference proteome</keyword>
<dbReference type="InterPro" id="IPR003599">
    <property type="entry name" value="Ig_sub"/>
</dbReference>
<evidence type="ECO:0000256" key="1">
    <source>
        <dbReference type="ARBA" id="ARBA00023157"/>
    </source>
</evidence>
<evidence type="ECO:0000313" key="6">
    <source>
        <dbReference type="RefSeq" id="XP_006819227.1"/>
    </source>
</evidence>
<feature type="domain" description="Ig-like" evidence="4">
    <location>
        <begin position="104"/>
        <end position="174"/>
    </location>
</feature>
<organism evidence="5 6">
    <name type="scientific">Saccoglossus kowalevskii</name>
    <name type="common">Acorn worm</name>
    <dbReference type="NCBI Taxonomy" id="10224"/>
    <lineage>
        <taxon>Eukaryota</taxon>
        <taxon>Metazoa</taxon>
        <taxon>Hemichordata</taxon>
        <taxon>Enteropneusta</taxon>
        <taxon>Harrimaniidae</taxon>
        <taxon>Saccoglossus</taxon>
    </lineage>
</organism>
<dbReference type="InterPro" id="IPR013783">
    <property type="entry name" value="Ig-like_fold"/>
</dbReference>
<dbReference type="SMART" id="SM00181">
    <property type="entry name" value="EGF"/>
    <property type="match status" value="2"/>
</dbReference>
<dbReference type="InterPro" id="IPR013098">
    <property type="entry name" value="Ig_I-set"/>
</dbReference>
<evidence type="ECO:0000313" key="5">
    <source>
        <dbReference type="Proteomes" id="UP000694865"/>
    </source>
</evidence>
<feature type="domain" description="EGF-like" evidence="3">
    <location>
        <begin position="552"/>
        <end position="600"/>
    </location>
</feature>
<gene>
    <name evidence="6" type="primary">LOC102808671</name>
</gene>
<dbReference type="SMART" id="SM00409">
    <property type="entry name" value="IG"/>
    <property type="match status" value="1"/>
</dbReference>
<evidence type="ECO:0000259" key="4">
    <source>
        <dbReference type="PROSITE" id="PS50835"/>
    </source>
</evidence>
<dbReference type="PANTHER" id="PTHR24044">
    <property type="entry name" value="NOTCH LIGAND FAMILY MEMBER"/>
    <property type="match status" value="1"/>
</dbReference>
<feature type="disulfide bond" evidence="2">
    <location>
        <begin position="630"/>
        <end position="639"/>
    </location>
</feature>
<dbReference type="RefSeq" id="XP_006819227.1">
    <property type="nucleotide sequence ID" value="XM_006819164.1"/>
</dbReference>
<keyword evidence="1 2" id="KW-1015">Disulfide bond</keyword>
<dbReference type="InterPro" id="IPR050906">
    <property type="entry name" value="Notch_signaling"/>
</dbReference>
<protein>
    <submittedName>
        <fullName evidence="6">Uncharacterized protein LOC102808671</fullName>
    </submittedName>
</protein>
<sequence length="713" mass="81506">MGIQYLFGFVELNIDEHMTLPDYAANLYWFKEGTHVLPENIVISEDGHQLLIESFEEVDYGIITCVVYSEENYFIGKRRFQLGREIEIFTLSPVNPREIYRSIGSTVSFEVRIVGFFDPDDIKWHKGLSVIDGEENSRVELTNDAQNLTISHIVKKDYGSYTCSLLNSDSMEVKVEFQLAQPVFDHYDDIAHYWDFEMIRNQDDKVVYLDKITHKMSEGSCARGGEGVVGNSVHLNTQENCKGYLKIVENELSEECFTEPDNCMDGFSFSLWVNLISTTSPGQAFLICSKPRGLCGTCQSSSNTFTCSMTLTTIDMKWDVPRFELSKNTWHNILVSWDPIGEMRVYLDANVEGSVFPTESERGSYDDSAHVVYLGSDDTEQPATHLIGLFDEFVIWYQRVISQKEVATMFLQVRGMGPYSLDEDVTYVFTVEQLDEMLTFFCPFDIPRIFRSHLYWVQNNEILAEYRGRTIIRMSAESVSVHNVTCQYFSGSHLISSDAFTAKLNGDEDTGISFHAKVDSAEEMEHEDREHDKQILDHMANAQPNENLDIYYEIPCASYPCQNGGTCEIIDHRYLVGEEEKHDYSYKCLCVDGFLGINCQRVRSACDVNDPCFNGRCVPDEENVKPTCFCLPGYQGDTCNEAEEVKIKLQDPSVCTQYMEGSKKCRIVTNDIGSCDVEIEVVVTGHYMTQQIKWFHYFAKLNRTRVHSTQVSI</sequence>